<dbReference type="CDD" id="cd04031">
    <property type="entry name" value="C2A_RIM1alpha"/>
    <property type="match status" value="1"/>
</dbReference>
<dbReference type="GO" id="GO:0042391">
    <property type="term" value="P:regulation of membrane potential"/>
    <property type="evidence" value="ECO:0007669"/>
    <property type="project" value="TreeGrafter"/>
</dbReference>
<evidence type="ECO:0000256" key="3">
    <source>
        <dbReference type="SAM" id="MobiDB-lite"/>
    </source>
</evidence>
<dbReference type="GO" id="GO:0048167">
    <property type="term" value="P:regulation of synaptic plasticity"/>
    <property type="evidence" value="ECO:0007669"/>
    <property type="project" value="TreeGrafter"/>
</dbReference>
<dbReference type="InterPro" id="IPR039032">
    <property type="entry name" value="Rim-like"/>
</dbReference>
<evidence type="ECO:0000256" key="2">
    <source>
        <dbReference type="ARBA" id="ARBA00034103"/>
    </source>
</evidence>
<dbReference type="GO" id="GO:0048788">
    <property type="term" value="C:cytoskeleton of presynaptic active zone"/>
    <property type="evidence" value="ECO:0007669"/>
    <property type="project" value="TreeGrafter"/>
</dbReference>
<dbReference type="GO" id="GO:0048791">
    <property type="term" value="P:calcium ion-regulated exocytosis of neurotransmitter"/>
    <property type="evidence" value="ECO:0007669"/>
    <property type="project" value="TreeGrafter"/>
</dbReference>
<dbReference type="Pfam" id="PF00168">
    <property type="entry name" value="C2"/>
    <property type="match status" value="1"/>
</dbReference>
<keyword evidence="1" id="KW-0770">Synapse</keyword>
<reference evidence="5" key="2">
    <citation type="submission" date="2025-08" db="UniProtKB">
        <authorList>
            <consortium name="Ensembl"/>
        </authorList>
    </citation>
    <scope>IDENTIFICATION</scope>
</reference>
<keyword evidence="6" id="KW-1185">Reference proteome</keyword>
<organism evidence="5 6">
    <name type="scientific">Esox lucius</name>
    <name type="common">Northern pike</name>
    <dbReference type="NCBI Taxonomy" id="8010"/>
    <lineage>
        <taxon>Eukaryota</taxon>
        <taxon>Metazoa</taxon>
        <taxon>Chordata</taxon>
        <taxon>Craniata</taxon>
        <taxon>Vertebrata</taxon>
        <taxon>Euteleostomi</taxon>
        <taxon>Actinopterygii</taxon>
        <taxon>Neopterygii</taxon>
        <taxon>Teleostei</taxon>
        <taxon>Protacanthopterygii</taxon>
        <taxon>Esociformes</taxon>
        <taxon>Esocidae</taxon>
        <taxon>Esox</taxon>
    </lineage>
</organism>
<feature type="compositionally biased region" description="Low complexity" evidence="3">
    <location>
        <begin position="367"/>
        <end position="396"/>
    </location>
</feature>
<feature type="region of interest" description="Disordered" evidence="3">
    <location>
        <begin position="201"/>
        <end position="222"/>
    </location>
</feature>
<dbReference type="Gene3D" id="2.60.40.150">
    <property type="entry name" value="C2 domain"/>
    <property type="match status" value="1"/>
</dbReference>
<feature type="compositionally biased region" description="Polar residues" evidence="3">
    <location>
        <begin position="250"/>
        <end position="263"/>
    </location>
</feature>
<evidence type="ECO:0000259" key="4">
    <source>
        <dbReference type="PROSITE" id="PS50004"/>
    </source>
</evidence>
<name>A0AAY5JZS7_ESOLU</name>
<feature type="compositionally biased region" description="Polar residues" evidence="3">
    <location>
        <begin position="205"/>
        <end position="221"/>
    </location>
</feature>
<dbReference type="SUPFAM" id="SSF49562">
    <property type="entry name" value="C2 domain (Calcium/lipid-binding domain, CaLB)"/>
    <property type="match status" value="1"/>
</dbReference>
<dbReference type="PANTHER" id="PTHR12157:SF15">
    <property type="entry name" value="REGULATING SYNAPTIC MEMBRANE EXOCYTOSIS PROTEIN 2"/>
    <property type="match status" value="1"/>
</dbReference>
<reference evidence="5 6" key="1">
    <citation type="submission" date="2020-02" db="EMBL/GenBank/DDBJ databases">
        <title>Esox lucius (northern pike) genome, fEsoLuc1, primary haplotype.</title>
        <authorList>
            <person name="Myers G."/>
            <person name="Karagic N."/>
            <person name="Meyer A."/>
            <person name="Pippel M."/>
            <person name="Reichard M."/>
            <person name="Winkler S."/>
            <person name="Tracey A."/>
            <person name="Sims Y."/>
            <person name="Howe K."/>
            <person name="Rhie A."/>
            <person name="Formenti G."/>
            <person name="Durbin R."/>
            <person name="Fedrigo O."/>
            <person name="Jarvis E.D."/>
        </authorList>
    </citation>
    <scope>NUCLEOTIDE SEQUENCE [LARGE SCALE GENOMIC DNA]</scope>
</reference>
<dbReference type="SMART" id="SM00239">
    <property type="entry name" value="C2"/>
    <property type="match status" value="1"/>
</dbReference>
<dbReference type="InterPro" id="IPR035892">
    <property type="entry name" value="C2_domain_sf"/>
</dbReference>
<feature type="domain" description="C2" evidence="4">
    <location>
        <begin position="1"/>
        <end position="111"/>
    </location>
</feature>
<accession>A0AAY5JZS7</accession>
<feature type="region of interest" description="Disordered" evidence="3">
    <location>
        <begin position="237"/>
        <end position="415"/>
    </location>
</feature>
<evidence type="ECO:0000313" key="5">
    <source>
        <dbReference type="Ensembl" id="ENSELUP00000082108.1"/>
    </source>
</evidence>
<dbReference type="GO" id="GO:0042734">
    <property type="term" value="C:presynaptic membrane"/>
    <property type="evidence" value="ECO:0007669"/>
    <property type="project" value="TreeGrafter"/>
</dbReference>
<dbReference type="GO" id="GO:0044325">
    <property type="term" value="F:transmembrane transporter binding"/>
    <property type="evidence" value="ECO:0007669"/>
    <property type="project" value="TreeGrafter"/>
</dbReference>
<dbReference type="FunFam" id="2.60.40.150:FF:000003">
    <property type="entry name" value="Regulating synaptic membrane exocytosis protein 2"/>
    <property type="match status" value="1"/>
</dbReference>
<dbReference type="AlphaFoldDB" id="A0AAY5JZS7"/>
<dbReference type="GO" id="GO:0031267">
    <property type="term" value="F:small GTPase binding"/>
    <property type="evidence" value="ECO:0007669"/>
    <property type="project" value="InterPro"/>
</dbReference>
<feature type="compositionally biased region" description="Low complexity" evidence="3">
    <location>
        <begin position="313"/>
        <end position="331"/>
    </location>
</feature>
<protein>
    <recommendedName>
        <fullName evidence="4">C2 domain-containing protein</fullName>
    </recommendedName>
</protein>
<dbReference type="PANTHER" id="PTHR12157">
    <property type="entry name" value="REGULATING SYNAPTIC MEMBRANE EXOCYTOSIS PROTEIN"/>
    <property type="match status" value="1"/>
</dbReference>
<dbReference type="GO" id="GO:2000300">
    <property type="term" value="P:regulation of synaptic vesicle exocytosis"/>
    <property type="evidence" value="ECO:0007669"/>
    <property type="project" value="TreeGrafter"/>
</dbReference>
<dbReference type="Proteomes" id="UP000265140">
    <property type="component" value="Chromosome 10"/>
</dbReference>
<feature type="compositionally biased region" description="Polar residues" evidence="3">
    <location>
        <begin position="334"/>
        <end position="366"/>
    </location>
</feature>
<dbReference type="Ensembl" id="ENSELUT00000087949.1">
    <property type="protein sequence ID" value="ENSELUP00000082108.1"/>
    <property type="gene ID" value="ENSELUG00000033424.2"/>
</dbReference>
<sequence length="415" mass="47222">MGHQLIVTILGSKDLPSREDGRPRNPYAKIYLLPDRSDKSKRRTKTVKKSVEPKWNQTFMYTPVHLREFRERMLEITLWDQARVREEESEFLGEVLIELETALLDDAAHWYKLQTHNMSSVPLPSPSPYMQRRLLPGERRLQRSQRNSDPEFSEFDCEDGIGVIEDYRQNGRDFQSSTLSVPDQVLLANHSSRSEVARMRLRSPSVPSSQSMFAQSPQSQPMYRDDAVRLLRSAKLSRTYSEGGGPNSLDRANSRSIQTSPSGTPVFCRRGRQLPTVPPKALDRNGEEITEPYPGGPEACQFTHPAHYRVPSPFQQQPTLPFQQHTPQLPQRQPPVQSQPLNQFQPPVQSQPLTQLQTPVQSQPITQLQPPVQSQPLTQLQTPVQSQPLTQLQQPILPQPPVPPQSLIQTQPPVQ</sequence>
<dbReference type="GO" id="GO:0050806">
    <property type="term" value="P:positive regulation of synaptic transmission"/>
    <property type="evidence" value="ECO:0007669"/>
    <property type="project" value="TreeGrafter"/>
</dbReference>
<dbReference type="PROSITE" id="PS50004">
    <property type="entry name" value="C2"/>
    <property type="match status" value="1"/>
</dbReference>
<reference evidence="5" key="3">
    <citation type="submission" date="2025-09" db="UniProtKB">
        <authorList>
            <consortium name="Ensembl"/>
        </authorList>
    </citation>
    <scope>IDENTIFICATION</scope>
</reference>
<dbReference type="GeneTree" id="ENSGT00940000167426"/>
<dbReference type="InterPro" id="IPR000008">
    <property type="entry name" value="C2_dom"/>
</dbReference>
<evidence type="ECO:0000256" key="1">
    <source>
        <dbReference type="ARBA" id="ARBA00023018"/>
    </source>
</evidence>
<comment type="subcellular location">
    <subcellularLocation>
        <location evidence="2">Synapse</location>
    </subcellularLocation>
</comment>
<proteinExistence type="predicted"/>
<evidence type="ECO:0000313" key="6">
    <source>
        <dbReference type="Proteomes" id="UP000265140"/>
    </source>
</evidence>